<evidence type="ECO:0000259" key="2">
    <source>
        <dbReference type="SMART" id="SM00329"/>
    </source>
</evidence>
<protein>
    <submittedName>
        <fullName evidence="3">BPIB4 protein</fullName>
    </submittedName>
</protein>
<feature type="chain" id="PRO_5033038717" evidence="1">
    <location>
        <begin position="22"/>
        <end position="446"/>
    </location>
</feature>
<dbReference type="AlphaFoldDB" id="A0A851NQY8"/>
<name>A0A851NQY8_9GALL</name>
<organism evidence="3 4">
    <name type="scientific">Penelope pileata</name>
    <dbReference type="NCBI Taxonomy" id="1118817"/>
    <lineage>
        <taxon>Eukaryota</taxon>
        <taxon>Metazoa</taxon>
        <taxon>Chordata</taxon>
        <taxon>Craniata</taxon>
        <taxon>Vertebrata</taxon>
        <taxon>Euteleostomi</taxon>
        <taxon>Archelosauria</taxon>
        <taxon>Archosauria</taxon>
        <taxon>Dinosauria</taxon>
        <taxon>Saurischia</taxon>
        <taxon>Theropoda</taxon>
        <taxon>Coelurosauria</taxon>
        <taxon>Aves</taxon>
        <taxon>Neognathae</taxon>
        <taxon>Galloanserae</taxon>
        <taxon>Galliformes</taxon>
        <taxon>Cracidae</taxon>
        <taxon>Penelope</taxon>
    </lineage>
</organism>
<evidence type="ECO:0000256" key="1">
    <source>
        <dbReference type="SAM" id="SignalP"/>
    </source>
</evidence>
<dbReference type="InterPro" id="IPR051660">
    <property type="entry name" value="BPI_fold-BPI/LBP"/>
</dbReference>
<dbReference type="InterPro" id="IPR001124">
    <property type="entry name" value="Lipid-bd_serum_glycop_C"/>
</dbReference>
<dbReference type="InterPro" id="IPR017942">
    <property type="entry name" value="Lipid-bd_serum_glycop_N"/>
</dbReference>
<dbReference type="PROSITE" id="PS51257">
    <property type="entry name" value="PROKAR_LIPOPROTEIN"/>
    <property type="match status" value="1"/>
</dbReference>
<sequence>MQPLKLFGIVLFLALLPPSQGILSGLSCAVSPRAMQQALSKVVFDSGLFQKKLQGLVLPNILGEGGLLNPPTVITGLQLDGVWLPTLAVAVLPGVGLQLSISAQLEFRGNCLVGLLSEVISITADVTITANIKCTNFELGAVQVVVDDCFCILGAVKIGLLSGLLSISVNTIVLNQLTTIVPSLVTRAGTAHQCSVMVSHTAVFPIGTKGTVHYHLTGLPFASGSSLGMDLDGTVQQAGGSIVPHHSYSSAMPPLLESMLLIGLRPSFLSSLLFVLLQIQPQTFPCSTEAFSGANQLRDAIIALFPSGCSSCSPTAPLSIHLECVGKPIMLLETNKATVNLSVMIGVFTKRPDSSSLTVLLVKADISLDTLLSIVGGSLVLRFSLGSTSLSLESSDVGIIEISKLKPYFISLLVEIFLPLLNAVAAAGLPLPKVFNIPLLNGNIRI</sequence>
<dbReference type="SMART" id="SM00329">
    <property type="entry name" value="BPI2"/>
    <property type="match status" value="1"/>
</dbReference>
<dbReference type="GO" id="GO:0008289">
    <property type="term" value="F:lipid binding"/>
    <property type="evidence" value="ECO:0007669"/>
    <property type="project" value="InterPro"/>
</dbReference>
<dbReference type="EMBL" id="WBMW01003208">
    <property type="protein sequence ID" value="NXC44516.1"/>
    <property type="molecule type" value="Genomic_DNA"/>
</dbReference>
<feature type="non-terminal residue" evidence="3">
    <location>
        <position position="1"/>
    </location>
</feature>
<evidence type="ECO:0000313" key="4">
    <source>
        <dbReference type="Proteomes" id="UP000613066"/>
    </source>
</evidence>
<dbReference type="Gene3D" id="3.15.20.10">
    <property type="entry name" value="Bactericidal permeability-increasing protein, domain 2"/>
    <property type="match status" value="1"/>
</dbReference>
<keyword evidence="1" id="KW-0732">Signal</keyword>
<feature type="signal peptide" evidence="1">
    <location>
        <begin position="1"/>
        <end position="21"/>
    </location>
</feature>
<dbReference type="InterPro" id="IPR017943">
    <property type="entry name" value="Bactericidal_perm-incr_a/b_dom"/>
</dbReference>
<dbReference type="Pfam" id="PF02886">
    <property type="entry name" value="LBP_BPI_CETP_C"/>
    <property type="match status" value="1"/>
</dbReference>
<dbReference type="PANTHER" id="PTHR46019">
    <property type="entry name" value="BPI FOLD-CONTAINING FAMILY B MEMBER 4-RELATED"/>
    <property type="match status" value="1"/>
</dbReference>
<dbReference type="PANTHER" id="PTHR46019:SF4">
    <property type="entry name" value="BPI FOLD-CONTAINING FAMILY B MEMBER 4"/>
    <property type="match status" value="1"/>
</dbReference>
<accession>A0A851NQY8</accession>
<dbReference type="OrthoDB" id="9831346at2759"/>
<dbReference type="Proteomes" id="UP000613066">
    <property type="component" value="Unassembled WGS sequence"/>
</dbReference>
<gene>
    <name evidence="3" type="primary">Bpifb4_0</name>
    <name evidence="3" type="ORF">PENPIL_R01087</name>
</gene>
<dbReference type="Pfam" id="PF01273">
    <property type="entry name" value="LBP_BPI_CETP"/>
    <property type="match status" value="1"/>
</dbReference>
<feature type="domain" description="Lipid-binding serum glycoprotein C-terminal" evidence="2">
    <location>
        <begin position="254"/>
        <end position="446"/>
    </location>
</feature>
<dbReference type="Gene3D" id="3.15.10.10">
    <property type="entry name" value="Bactericidal permeability-increasing protein, domain 1"/>
    <property type="match status" value="1"/>
</dbReference>
<dbReference type="SUPFAM" id="SSF55394">
    <property type="entry name" value="Bactericidal permeability-increasing protein, BPI"/>
    <property type="match status" value="2"/>
</dbReference>
<keyword evidence="4" id="KW-1185">Reference proteome</keyword>
<proteinExistence type="predicted"/>
<reference evidence="3" key="1">
    <citation type="submission" date="2019-09" db="EMBL/GenBank/DDBJ databases">
        <title>Bird 10,000 Genomes (B10K) Project - Family phase.</title>
        <authorList>
            <person name="Zhang G."/>
        </authorList>
    </citation>
    <scope>NUCLEOTIDE SEQUENCE</scope>
    <source>
        <strain evidence="3">B10K-DU-001-08</strain>
        <tissue evidence="3">Muscle</tissue>
    </source>
</reference>
<feature type="non-terminal residue" evidence="3">
    <location>
        <position position="446"/>
    </location>
</feature>
<comment type="caution">
    <text evidence="3">The sequence shown here is derived from an EMBL/GenBank/DDBJ whole genome shotgun (WGS) entry which is preliminary data.</text>
</comment>
<evidence type="ECO:0000313" key="3">
    <source>
        <dbReference type="EMBL" id="NXC44516.1"/>
    </source>
</evidence>